<sequence length="159" mass="18088">MKNLNLKFGRFVAIVAIIFTVNMVKANDLDNSASMNNFQITEVSSIDTDALNMWELNYGNINEGVHIEKNFTNNGTEYIVRGEYFEVRYVNTKHGFGVRQLKGYKAKVNRQITAAVIDQNQMNNQRIICPVGISDAKALNLIAAYLPDLLNENYRHILK</sequence>
<gene>
    <name evidence="1" type="ORF">K4L44_14165</name>
</gene>
<evidence type="ECO:0000313" key="2">
    <source>
        <dbReference type="Proteomes" id="UP000826212"/>
    </source>
</evidence>
<evidence type="ECO:0000313" key="1">
    <source>
        <dbReference type="EMBL" id="QZE13697.1"/>
    </source>
</evidence>
<protein>
    <submittedName>
        <fullName evidence="1">Uncharacterized protein</fullName>
    </submittedName>
</protein>
<name>A0AC61NME4_9BACT</name>
<reference evidence="1" key="1">
    <citation type="submission" date="2021-08" db="EMBL/GenBank/DDBJ databases">
        <title>Novel anaerobic bacterium isolated from sea squirt in East Sea, Republic of Korea.</title>
        <authorList>
            <person name="Nguyen T.H."/>
            <person name="Li Z."/>
            <person name="Lee Y.-J."/>
            <person name="Ko J."/>
            <person name="Kim S.-G."/>
        </authorList>
    </citation>
    <scope>NUCLEOTIDE SEQUENCE</scope>
    <source>
        <strain evidence="1">KCTC 25031</strain>
    </source>
</reference>
<keyword evidence="2" id="KW-1185">Reference proteome</keyword>
<accession>A0AC61NME4</accession>
<organism evidence="1 2">
    <name type="scientific">Halosquirtibacter laminarini</name>
    <dbReference type="NCBI Taxonomy" id="3374600"/>
    <lineage>
        <taxon>Bacteria</taxon>
        <taxon>Pseudomonadati</taxon>
        <taxon>Bacteroidota</taxon>
        <taxon>Bacteroidia</taxon>
        <taxon>Marinilabiliales</taxon>
        <taxon>Prolixibacteraceae</taxon>
        <taxon>Halosquirtibacter</taxon>
    </lineage>
</organism>
<dbReference type="EMBL" id="CP081303">
    <property type="protein sequence ID" value="QZE13697.1"/>
    <property type="molecule type" value="Genomic_DNA"/>
</dbReference>
<dbReference type="Proteomes" id="UP000826212">
    <property type="component" value="Chromosome"/>
</dbReference>
<proteinExistence type="predicted"/>